<proteinExistence type="predicted"/>
<dbReference type="Proteomes" id="UP001176961">
    <property type="component" value="Unassembled WGS sequence"/>
</dbReference>
<keyword evidence="1" id="KW-1133">Transmembrane helix</keyword>
<keyword evidence="3" id="KW-1185">Reference proteome</keyword>
<feature type="transmembrane region" description="Helical" evidence="1">
    <location>
        <begin position="115"/>
        <end position="138"/>
    </location>
</feature>
<dbReference type="EMBL" id="CATQJL010000112">
    <property type="protein sequence ID" value="CAJ0592537.1"/>
    <property type="molecule type" value="Genomic_DNA"/>
</dbReference>
<comment type="caution">
    <text evidence="2">The sequence shown here is derived from an EMBL/GenBank/DDBJ whole genome shotgun (WGS) entry which is preliminary data.</text>
</comment>
<keyword evidence="1" id="KW-0812">Transmembrane</keyword>
<keyword evidence="1" id="KW-0472">Membrane</keyword>
<sequence>MFCLFKCIRSRPFSIVCRSGRTCNEVEKRKANIKLSKWSMGTNSFYIHLHQPIVYTPYKIQHIRYNIFFRFDLVVSARTKNFADTYMEIYKAKFMNKNTKTHSINSNFRCYDAKILICHIIIFSPGLGTSLLVIHVYITHLIILTMRAEVMPAFLMLFTSAFSLECYYYRVRADEPLTPDKMMKRNCSSVATSCLKIISRNEFEGQSGQNGNAPSTIEGRCAFTRHECEGKNGQCISEPPMVRFGITIHEHKCCSSENLSNSARKSTSISLMFLWLFYILFISKASIHYI</sequence>
<reference evidence="2" key="1">
    <citation type="submission" date="2023-07" db="EMBL/GenBank/DDBJ databases">
        <authorList>
            <consortium name="CYATHOMIX"/>
        </authorList>
    </citation>
    <scope>NUCLEOTIDE SEQUENCE</scope>
    <source>
        <strain evidence="2">N/A</strain>
    </source>
</reference>
<dbReference type="AlphaFoldDB" id="A0AA36DSY6"/>
<accession>A0AA36DSY6</accession>
<gene>
    <name evidence="2" type="ORF">CYNAS_LOCUS4520</name>
</gene>
<evidence type="ECO:0000313" key="2">
    <source>
        <dbReference type="EMBL" id="CAJ0592537.1"/>
    </source>
</evidence>
<organism evidence="2 3">
    <name type="scientific">Cylicocyclus nassatus</name>
    <name type="common">Nematode worm</name>
    <dbReference type="NCBI Taxonomy" id="53992"/>
    <lineage>
        <taxon>Eukaryota</taxon>
        <taxon>Metazoa</taxon>
        <taxon>Ecdysozoa</taxon>
        <taxon>Nematoda</taxon>
        <taxon>Chromadorea</taxon>
        <taxon>Rhabditida</taxon>
        <taxon>Rhabditina</taxon>
        <taxon>Rhabditomorpha</taxon>
        <taxon>Strongyloidea</taxon>
        <taxon>Strongylidae</taxon>
        <taxon>Cylicocyclus</taxon>
    </lineage>
</organism>
<feature type="transmembrane region" description="Helical" evidence="1">
    <location>
        <begin position="150"/>
        <end position="169"/>
    </location>
</feature>
<evidence type="ECO:0000313" key="3">
    <source>
        <dbReference type="Proteomes" id="UP001176961"/>
    </source>
</evidence>
<evidence type="ECO:0000256" key="1">
    <source>
        <dbReference type="SAM" id="Phobius"/>
    </source>
</evidence>
<name>A0AA36DSY6_CYLNA</name>
<feature type="transmembrane region" description="Helical" evidence="1">
    <location>
        <begin position="269"/>
        <end position="287"/>
    </location>
</feature>
<protein>
    <submittedName>
        <fullName evidence="2">Uncharacterized protein</fullName>
    </submittedName>
</protein>